<evidence type="ECO:0000259" key="1">
    <source>
        <dbReference type="Pfam" id="PF08818"/>
    </source>
</evidence>
<reference evidence="2 3" key="1">
    <citation type="submission" date="2016-08" db="EMBL/GenBank/DDBJ databases">
        <authorList>
            <person name="Seilhamer J.J."/>
        </authorList>
    </citation>
    <scope>NUCLEOTIDE SEQUENCE [LARGE SCALE GENOMIC DNA]</scope>
    <source>
        <strain evidence="2 3">A37T2</strain>
    </source>
</reference>
<dbReference type="Pfam" id="PF13376">
    <property type="entry name" value="OmdA"/>
    <property type="match status" value="1"/>
</dbReference>
<dbReference type="RefSeq" id="WP_089709677.1">
    <property type="nucleotide sequence ID" value="NZ_FMAR01000003.1"/>
</dbReference>
<dbReference type="EMBL" id="FMAR01000003">
    <property type="protein sequence ID" value="SCC04721.1"/>
    <property type="molecule type" value="Genomic_DNA"/>
</dbReference>
<accession>A0A1C4BCQ5</accession>
<dbReference type="InterPro" id="IPR014922">
    <property type="entry name" value="YdhG-like"/>
</dbReference>
<dbReference type="PIRSF" id="PIRSF021308">
    <property type="entry name" value="UCP021308"/>
    <property type="match status" value="1"/>
</dbReference>
<protein>
    <submittedName>
        <fullName evidence="2">Uncharacterized conserved protein YdeI, YjbR/CyaY-like superfamily, DUF1801 family</fullName>
    </submittedName>
</protein>
<dbReference type="SUPFAM" id="SSF159888">
    <property type="entry name" value="YdhG-like"/>
    <property type="match status" value="1"/>
</dbReference>
<dbReference type="STRING" id="1335309.GA0116948_10341"/>
<dbReference type="OrthoDB" id="214150at2"/>
<organism evidence="2 3">
    <name type="scientific">Chitinophaga costaii</name>
    <dbReference type="NCBI Taxonomy" id="1335309"/>
    <lineage>
        <taxon>Bacteria</taxon>
        <taxon>Pseudomonadati</taxon>
        <taxon>Bacteroidota</taxon>
        <taxon>Chitinophagia</taxon>
        <taxon>Chitinophagales</taxon>
        <taxon>Chitinophagaceae</taxon>
        <taxon>Chitinophaga</taxon>
    </lineage>
</organism>
<proteinExistence type="predicted"/>
<dbReference type="Proteomes" id="UP000242818">
    <property type="component" value="Unassembled WGS sequence"/>
</dbReference>
<dbReference type="Pfam" id="PF08818">
    <property type="entry name" value="DUF1801"/>
    <property type="match status" value="1"/>
</dbReference>
<sequence length="196" mass="22368">MHNKNHKVDFYFTEATTWQKELEKLRSIALDAPLTETLKWGVPCYTFQGHNIVLIHSFKAYCALLFFKGALLQDDHGLLVQQSQHTQATRQIRFTNTEEITAQQTLIKAYIHAAIAGEKAGIKVNFTAKTSLIYPEEFQQKIKEIPTLKAAFSALTPGRQRAYNLYFSAPKQSTTRVSRIQKYISHILNGKGLHDE</sequence>
<dbReference type="InterPro" id="IPR016786">
    <property type="entry name" value="YdeI_bac"/>
</dbReference>
<keyword evidence="3" id="KW-1185">Reference proteome</keyword>
<evidence type="ECO:0000313" key="2">
    <source>
        <dbReference type="EMBL" id="SCC04721.1"/>
    </source>
</evidence>
<evidence type="ECO:0000313" key="3">
    <source>
        <dbReference type="Proteomes" id="UP000242818"/>
    </source>
</evidence>
<feature type="domain" description="YdhG-like" evidence="1">
    <location>
        <begin position="18"/>
        <end position="115"/>
    </location>
</feature>
<gene>
    <name evidence="2" type="ORF">GA0116948_10341</name>
</gene>
<dbReference type="Gene3D" id="3.90.1150.200">
    <property type="match status" value="1"/>
</dbReference>
<name>A0A1C4BCQ5_9BACT</name>
<dbReference type="AlphaFoldDB" id="A0A1C4BCQ5"/>